<gene>
    <name evidence="2" type="ORF">NU887_03200</name>
</gene>
<dbReference type="RefSeq" id="WP_258421905.1">
    <property type="nucleotide sequence ID" value="NZ_JANSUY010000001.1"/>
</dbReference>
<dbReference type="Proteomes" id="UP001142175">
    <property type="component" value="Unassembled WGS sequence"/>
</dbReference>
<dbReference type="GO" id="GO:0016787">
    <property type="term" value="F:hydrolase activity"/>
    <property type="evidence" value="ECO:0007669"/>
    <property type="project" value="InterPro"/>
</dbReference>
<dbReference type="Pfam" id="PF00149">
    <property type="entry name" value="Metallophos"/>
    <property type="match status" value="1"/>
</dbReference>
<dbReference type="InterPro" id="IPR029052">
    <property type="entry name" value="Metallo-depent_PP-like"/>
</dbReference>
<evidence type="ECO:0000313" key="2">
    <source>
        <dbReference type="EMBL" id="MCR9014026.1"/>
    </source>
</evidence>
<feature type="domain" description="Calcineurin-like phosphoesterase" evidence="1">
    <location>
        <begin position="2"/>
        <end position="51"/>
    </location>
</feature>
<dbReference type="InterPro" id="IPR004843">
    <property type="entry name" value="Calcineurin-like_PHP"/>
</dbReference>
<dbReference type="SUPFAM" id="SSF56300">
    <property type="entry name" value="Metallo-dependent phosphatases"/>
    <property type="match status" value="1"/>
</dbReference>
<reference evidence="2" key="1">
    <citation type="submission" date="2022-08" db="EMBL/GenBank/DDBJ databases">
        <authorList>
            <person name="Zhang D."/>
        </authorList>
    </citation>
    <scope>NUCLEOTIDE SEQUENCE</scope>
    <source>
        <strain evidence="2">XJ19-11</strain>
    </source>
</reference>
<dbReference type="EMBL" id="JANSUY010000001">
    <property type="protein sequence ID" value="MCR9014026.1"/>
    <property type="molecule type" value="Genomic_DNA"/>
</dbReference>
<comment type="caution">
    <text evidence="2">The sequence shown here is derived from an EMBL/GenBank/DDBJ whole genome shotgun (WGS) entry which is preliminary data.</text>
</comment>
<organism evidence="2 3">
    <name type="scientific">Aquiflexum gelatinilyticum</name>
    <dbReference type="NCBI Taxonomy" id="2961943"/>
    <lineage>
        <taxon>Bacteria</taxon>
        <taxon>Pseudomonadati</taxon>
        <taxon>Bacteroidota</taxon>
        <taxon>Cytophagia</taxon>
        <taxon>Cytophagales</taxon>
        <taxon>Cyclobacteriaceae</taxon>
        <taxon>Aquiflexum</taxon>
    </lineage>
</organism>
<evidence type="ECO:0000313" key="3">
    <source>
        <dbReference type="Proteomes" id="UP001142175"/>
    </source>
</evidence>
<dbReference type="Gene3D" id="3.60.21.10">
    <property type="match status" value="1"/>
</dbReference>
<keyword evidence="3" id="KW-1185">Reference proteome</keyword>
<name>A0A9X2P3L5_9BACT</name>
<evidence type="ECO:0000259" key="1">
    <source>
        <dbReference type="Pfam" id="PF00149"/>
    </source>
</evidence>
<accession>A0A9X2P3L5</accession>
<protein>
    <submittedName>
        <fullName evidence="2">Metallophosphoesterase</fullName>
    </submittedName>
</protein>
<dbReference type="AlphaFoldDB" id="A0A9X2P3L5"/>
<proteinExistence type="predicted"/>
<sequence length="53" mass="5838">MGIFIVGDVHGCLNTFLNLLDHWDPKSETLVQVGDLVDRGAFSPSVIHLAFEL</sequence>